<dbReference type="Proteomes" id="UP000800303">
    <property type="component" value="Unassembled WGS sequence"/>
</dbReference>
<feature type="domain" description="Copper amine oxidase-like N-terminal" evidence="2">
    <location>
        <begin position="389"/>
        <end position="499"/>
    </location>
</feature>
<evidence type="ECO:0000313" key="3">
    <source>
        <dbReference type="EMBL" id="NGZ73897.1"/>
    </source>
</evidence>
<evidence type="ECO:0000256" key="1">
    <source>
        <dbReference type="SAM" id="SignalP"/>
    </source>
</evidence>
<feature type="chain" id="PRO_5047504428" evidence="1">
    <location>
        <begin position="29"/>
        <end position="502"/>
    </location>
</feature>
<dbReference type="SUPFAM" id="SSF50985">
    <property type="entry name" value="RCC1/BLIP-II"/>
    <property type="match status" value="1"/>
</dbReference>
<dbReference type="InterPro" id="IPR036582">
    <property type="entry name" value="Mao_N_sf"/>
</dbReference>
<protein>
    <submittedName>
        <fullName evidence="3">Copper amine oxidase</fullName>
    </submittedName>
</protein>
<dbReference type="Gene3D" id="2.130.10.30">
    <property type="entry name" value="Regulator of chromosome condensation 1/beta-lactamase-inhibitor protein II"/>
    <property type="match status" value="1"/>
</dbReference>
<dbReference type="InterPro" id="IPR009091">
    <property type="entry name" value="RCC1/BLIP-II"/>
</dbReference>
<feature type="signal peptide" evidence="1">
    <location>
        <begin position="1"/>
        <end position="28"/>
    </location>
</feature>
<organism evidence="3 4">
    <name type="scientific">Saccharibacillus alkalitolerans</name>
    <dbReference type="NCBI Taxonomy" id="2705290"/>
    <lineage>
        <taxon>Bacteria</taxon>
        <taxon>Bacillati</taxon>
        <taxon>Bacillota</taxon>
        <taxon>Bacilli</taxon>
        <taxon>Bacillales</taxon>
        <taxon>Paenibacillaceae</taxon>
        <taxon>Saccharibacillus</taxon>
    </lineage>
</organism>
<sequence length="502" mass="53128">MTITSKKSLAAVLLSASLGLSVAATASAAETGLSIRDFTPNSLIKSDGSYWSWGGKTPVPNELRGIGAAEQAFFDGDIDYLIEKTDGSLLMLKPGSLAALQTYKPVQGLKNAAKIRFNGDALAIDDSGSVFVSGRGEENAYDYSVFSPVGGISDIVDAAGYTESSPSAYAPHWLLLKKDGTVWRDTGRLTGFKPVPNLTGVSSVGENAALKKDGTVWTLPTEYDKALPTSTPSAVKVQGLSGIRSLKTARYGGLLAIDLGGNLFYKGYTITGWSDGTSINDQGAPVRLTGVRNVEDAWVVERSLVVFTNDGSVYETSLNRAKLPANAKFRLLASGIEQVEAGSRHIIMQKKDGSLLGWGVNKNGDLGSGDYEFEHDTPVPVQRAISVSLNGKDVELGGGVITQKSQTFVPLRSVFEQLGAKISFVSSSKAVTVSRTANGKTTSIAIDTKTGATRVNGKAVQLEQAPFAVNGITYLPLRFISEQLGAKVSWVQAQDTVAITLE</sequence>
<evidence type="ECO:0000259" key="2">
    <source>
        <dbReference type="Pfam" id="PF07833"/>
    </source>
</evidence>
<dbReference type="SUPFAM" id="SSF55383">
    <property type="entry name" value="Copper amine oxidase, domain N"/>
    <property type="match status" value="1"/>
</dbReference>
<comment type="caution">
    <text evidence="3">The sequence shown here is derived from an EMBL/GenBank/DDBJ whole genome shotgun (WGS) entry which is preliminary data.</text>
</comment>
<dbReference type="EMBL" id="JAAFGS010000001">
    <property type="protein sequence ID" value="NGZ73897.1"/>
    <property type="molecule type" value="Genomic_DNA"/>
</dbReference>
<accession>A0ABX0EYT0</accession>
<evidence type="ECO:0000313" key="4">
    <source>
        <dbReference type="Proteomes" id="UP000800303"/>
    </source>
</evidence>
<proteinExistence type="predicted"/>
<reference evidence="3 4" key="1">
    <citation type="submission" date="2020-01" db="EMBL/GenBank/DDBJ databases">
        <title>Polyphasic characterisation and genomic insights into a novel alkali tolerant bacterium VR-M41.</title>
        <authorList>
            <person name="Vemuluri V.R."/>
        </authorList>
    </citation>
    <scope>NUCLEOTIDE SEQUENCE [LARGE SCALE GENOMIC DNA]</scope>
    <source>
        <strain evidence="3 4">VR-M41</strain>
    </source>
</reference>
<gene>
    <name evidence="3" type="ORF">GYN08_01110</name>
</gene>
<dbReference type="InterPro" id="IPR012854">
    <property type="entry name" value="Cu_amine_oxidase-like_N"/>
</dbReference>
<dbReference type="Pfam" id="PF07833">
    <property type="entry name" value="Cu_amine_oxidN1"/>
    <property type="match status" value="1"/>
</dbReference>
<dbReference type="RefSeq" id="WP_166271691.1">
    <property type="nucleotide sequence ID" value="NZ_JAAFGS010000001.1"/>
</dbReference>
<dbReference type="Gene3D" id="3.30.457.10">
    <property type="entry name" value="Copper amine oxidase-like, N-terminal domain"/>
    <property type="match status" value="1"/>
</dbReference>
<name>A0ABX0EYT0_9BACL</name>
<keyword evidence="1" id="KW-0732">Signal</keyword>
<keyword evidence="4" id="KW-1185">Reference proteome</keyword>